<dbReference type="InterPro" id="IPR013783">
    <property type="entry name" value="Ig-like_fold"/>
</dbReference>
<dbReference type="InterPro" id="IPR032179">
    <property type="entry name" value="Cry22Aa_Ig-like"/>
</dbReference>
<sequence length="650" mass="72051">MNKKMKFIGMSAAVLLAISPVVTPILGVSSAVVYADSSYDAILRNALKASVRVDGWNNRVDPADTPVVDKNLKQGLMELVNSGAKNTIYTGEETNVFFTQIFTKVIAKEKKLKEILGAAGENSEAQFLVNGKSDVTLDDLSSSVLTLTVKVFGTDGKTAEADITLNTDAPEIALKEGISLTRFVGEEDGYIDFVNQTSEFIELTNADDSWSILEGSTNKKTMPSKEGIKGEGFIDDEGVYLKAGSYTQLVTVTLMNSETELREKRTISVTVNVVPDHYDESEFEFQELNGNSSFKSGSTILNAKLGSMDISADGKRLSEMLIQNNPDYFNFDSKLINRAQLDEDLKTRFLELFRIWAEEGVVEFDTRPQDKLRLSVDSSNIDFSKENSMALVPFTYVTEFGKTMTVTLELLVKQPNYPIIEFNTNQDMTINVGTPFNLYDFKAYQDSAANLLTNRVSISGSVNTSKVGTYELTYSVVNKYNLKTTLIRTINVVDPNGSPNNKPTITSLETVGYVKYVAGYGIRVWSTPDGNGSNQYLPHGTAWKIDQKATFKDGSIWYRVGKDQWVDGSYIKFTPVSSPGMKELKGVGTINYVQGYSVNVYRGAEASGENWTGNQLKHGTKWRVYGEKDGFYNLGGDQWVSTKYISFQKD</sequence>
<evidence type="ECO:0000259" key="1">
    <source>
        <dbReference type="Pfam" id="PF16403"/>
    </source>
</evidence>
<evidence type="ECO:0000313" key="3">
    <source>
        <dbReference type="Proteomes" id="UP001290462"/>
    </source>
</evidence>
<feature type="domain" description="Pesticidal crystal protein Cry22Aa Ig-like" evidence="1">
    <location>
        <begin position="420"/>
        <end position="492"/>
    </location>
</feature>
<proteinExistence type="predicted"/>
<comment type="caution">
    <text evidence="2">The sequence shown here is derived from an EMBL/GenBank/DDBJ whole genome shotgun (WGS) entry which is preliminary data.</text>
</comment>
<dbReference type="RefSeq" id="WP_322809416.1">
    <property type="nucleotide sequence ID" value="NZ_JAVBVO010000004.1"/>
</dbReference>
<dbReference type="Proteomes" id="UP001290462">
    <property type="component" value="Unassembled WGS sequence"/>
</dbReference>
<name>A0AAW9JTA9_CARML</name>
<dbReference type="Gene3D" id="2.60.40.10">
    <property type="entry name" value="Immunoglobulins"/>
    <property type="match status" value="1"/>
</dbReference>
<organism evidence="2 3">
    <name type="scientific">Carnobacterium maltaromaticum</name>
    <name type="common">Carnobacterium piscicola</name>
    <dbReference type="NCBI Taxonomy" id="2751"/>
    <lineage>
        <taxon>Bacteria</taxon>
        <taxon>Bacillati</taxon>
        <taxon>Bacillota</taxon>
        <taxon>Bacilli</taxon>
        <taxon>Lactobacillales</taxon>
        <taxon>Carnobacteriaceae</taxon>
        <taxon>Carnobacterium</taxon>
    </lineage>
</organism>
<reference evidence="2" key="1">
    <citation type="submission" date="2023-08" db="EMBL/GenBank/DDBJ databases">
        <title>Genomic characterization of piscicolin 126 produced by Carnobacterium maltaromaticum CM22 strain isolated from salmon (Salmo salar).</title>
        <authorList>
            <person name="Gonzalez-Gragera E."/>
            <person name="Garcia-Lopez J.D."/>
            <person name="Teso-Perez C."/>
            <person name="Gimenez-Hernandez I."/>
            <person name="Peralta-Sanchez J.M."/>
            <person name="Valdivia E."/>
            <person name="Montalban-Lopez M."/>
            <person name="Martin-Platero A.M."/>
            <person name="Banos A."/>
            <person name="Martinez-Bueno M."/>
        </authorList>
    </citation>
    <scope>NUCLEOTIDE SEQUENCE</scope>
    <source>
        <strain evidence="2">CM22</strain>
    </source>
</reference>
<protein>
    <submittedName>
        <fullName evidence="2">DUF5011 domain-containing protein</fullName>
    </submittedName>
</protein>
<dbReference type="Pfam" id="PF16403">
    <property type="entry name" value="Bact_surface_Ig-like"/>
    <property type="match status" value="1"/>
</dbReference>
<dbReference type="AlphaFoldDB" id="A0AAW9JTA9"/>
<evidence type="ECO:0000313" key="2">
    <source>
        <dbReference type="EMBL" id="MDZ5759772.1"/>
    </source>
</evidence>
<dbReference type="EMBL" id="JAVBVO010000004">
    <property type="protein sequence ID" value="MDZ5759772.1"/>
    <property type="molecule type" value="Genomic_DNA"/>
</dbReference>
<gene>
    <name evidence="2" type="ORF">RAK27_14005</name>
</gene>
<accession>A0AAW9JTA9</accession>